<keyword evidence="4" id="KW-1003">Cell membrane</keyword>
<evidence type="ECO:0000256" key="1">
    <source>
        <dbReference type="ARBA" id="ARBA00004651"/>
    </source>
</evidence>
<feature type="transmembrane region" description="Helical" evidence="8">
    <location>
        <begin position="218"/>
        <end position="237"/>
    </location>
</feature>
<dbReference type="CDD" id="cd17320">
    <property type="entry name" value="MFS_MdfA_MDR_like"/>
    <property type="match status" value="1"/>
</dbReference>
<feature type="transmembrane region" description="Helical" evidence="8">
    <location>
        <begin position="12"/>
        <end position="30"/>
    </location>
</feature>
<feature type="transmembrane region" description="Helical" evidence="8">
    <location>
        <begin position="81"/>
        <end position="100"/>
    </location>
</feature>
<dbReference type="EMBL" id="PYNF01000007">
    <property type="protein sequence ID" value="PSU98981.1"/>
    <property type="molecule type" value="Genomic_DNA"/>
</dbReference>
<evidence type="ECO:0000256" key="2">
    <source>
        <dbReference type="ARBA" id="ARBA00006236"/>
    </source>
</evidence>
<dbReference type="AlphaFoldDB" id="A0A2T3KIG7"/>
<dbReference type="InterPro" id="IPR011701">
    <property type="entry name" value="MFS"/>
</dbReference>
<dbReference type="PANTHER" id="PTHR23502">
    <property type="entry name" value="MAJOR FACILITATOR SUPERFAMILY"/>
    <property type="match status" value="1"/>
</dbReference>
<dbReference type="GO" id="GO:0005886">
    <property type="term" value="C:plasma membrane"/>
    <property type="evidence" value="ECO:0007669"/>
    <property type="project" value="UniProtKB-SubCell"/>
</dbReference>
<feature type="transmembrane region" description="Helical" evidence="8">
    <location>
        <begin position="257"/>
        <end position="275"/>
    </location>
</feature>
<comment type="caution">
    <text evidence="10">The sequence shown here is derived from an EMBL/GenBank/DDBJ whole genome shotgun (WGS) entry which is preliminary data.</text>
</comment>
<reference evidence="10 11" key="1">
    <citation type="submission" date="2018-01" db="EMBL/GenBank/DDBJ databases">
        <title>Whole genome sequencing of Histamine producing bacteria.</title>
        <authorList>
            <person name="Butler K."/>
        </authorList>
    </citation>
    <scope>NUCLEOTIDE SEQUENCE [LARGE SCALE GENOMIC DNA]</scope>
    <source>
        <strain evidence="10 11">FS-7.2</strain>
    </source>
</reference>
<keyword evidence="8" id="KW-0997">Cell inner membrane</keyword>
<feature type="transmembrane region" description="Helical" evidence="8">
    <location>
        <begin position="139"/>
        <end position="161"/>
    </location>
</feature>
<evidence type="ECO:0000256" key="5">
    <source>
        <dbReference type="ARBA" id="ARBA00022692"/>
    </source>
</evidence>
<feature type="transmembrane region" description="Helical" evidence="8">
    <location>
        <begin position="344"/>
        <end position="365"/>
    </location>
</feature>
<evidence type="ECO:0000256" key="7">
    <source>
        <dbReference type="ARBA" id="ARBA00023136"/>
    </source>
</evidence>
<dbReference type="Gene3D" id="1.20.1720.10">
    <property type="entry name" value="Multidrug resistance protein D"/>
    <property type="match status" value="1"/>
</dbReference>
<protein>
    <recommendedName>
        <fullName evidence="8">Bcr/CflA family efflux transporter</fullName>
    </recommendedName>
</protein>
<evidence type="ECO:0000256" key="3">
    <source>
        <dbReference type="ARBA" id="ARBA00022448"/>
    </source>
</evidence>
<sequence>MDQNHKMKNQPSKITLFWFACLSMLGFLATDMYLPSFETIRADFATTQSLIGLSLSVFLLGMALGQVVYGPLSDRIGRIKVLVGGMVLFSLASIACSFAPNIEVFLAARFMQALGACSATVIWQAVVVDRYDGKVSERVFATIMPLVALSPALAPLLGAMLEHQLGWRSIFIALVGFGAVLAIMTLREPESANLHQQQQKLTVKLRSDYGQILSSKKFWGNMLIFAACSAAFFAYLTGSPFVMSAMGYSGTDIGLSYAPQTVAFIVGGYGCRSLLNHFDSKKLLPWILALFFSSVLIMFVISISMTVTTIWPILIPFCFLAVANGAVYPLVISSALSDFKNCSATAAGLLNFMQTMVCFAASGLVSAFAGYGLLTVTVAMFITGFIAIIGFILVTQARHQQSVTATA</sequence>
<dbReference type="PROSITE" id="PS50850">
    <property type="entry name" value="MFS"/>
    <property type="match status" value="1"/>
</dbReference>
<keyword evidence="7 8" id="KW-0472">Membrane</keyword>
<comment type="similarity">
    <text evidence="2 8">Belongs to the major facilitator superfamily. Bcr/CmlA family.</text>
</comment>
<dbReference type="GO" id="GO:0042910">
    <property type="term" value="F:xenobiotic transmembrane transporter activity"/>
    <property type="evidence" value="ECO:0007669"/>
    <property type="project" value="InterPro"/>
</dbReference>
<dbReference type="Pfam" id="PF07690">
    <property type="entry name" value="MFS_1"/>
    <property type="match status" value="1"/>
</dbReference>
<feature type="domain" description="Major facilitator superfamily (MFS) profile" evidence="9">
    <location>
        <begin position="15"/>
        <end position="402"/>
    </location>
</feature>
<dbReference type="Proteomes" id="UP000241426">
    <property type="component" value="Unassembled WGS sequence"/>
</dbReference>
<feature type="transmembrane region" description="Helical" evidence="8">
    <location>
        <begin position="313"/>
        <end position="332"/>
    </location>
</feature>
<feature type="transmembrane region" description="Helical" evidence="8">
    <location>
        <begin position="167"/>
        <end position="186"/>
    </location>
</feature>
<evidence type="ECO:0000259" key="9">
    <source>
        <dbReference type="PROSITE" id="PS50850"/>
    </source>
</evidence>
<keyword evidence="3 8" id="KW-0813">Transport</keyword>
<feature type="transmembrane region" description="Helical" evidence="8">
    <location>
        <begin position="287"/>
        <end position="307"/>
    </location>
</feature>
<dbReference type="GO" id="GO:1990961">
    <property type="term" value="P:xenobiotic detoxification by transmembrane export across the plasma membrane"/>
    <property type="evidence" value="ECO:0007669"/>
    <property type="project" value="InterPro"/>
</dbReference>
<name>A0A2T3KIG7_9GAMM</name>
<dbReference type="NCBIfam" id="TIGR00710">
    <property type="entry name" value="efflux_Bcr_CflA"/>
    <property type="match status" value="1"/>
</dbReference>
<proteinExistence type="inferred from homology"/>
<keyword evidence="6 8" id="KW-1133">Transmembrane helix</keyword>
<organism evidence="10 11">
    <name type="scientific">Photobacterium kishitanii</name>
    <dbReference type="NCBI Taxonomy" id="318456"/>
    <lineage>
        <taxon>Bacteria</taxon>
        <taxon>Pseudomonadati</taxon>
        <taxon>Pseudomonadota</taxon>
        <taxon>Gammaproteobacteria</taxon>
        <taxon>Vibrionales</taxon>
        <taxon>Vibrionaceae</taxon>
        <taxon>Photobacterium</taxon>
    </lineage>
</organism>
<feature type="transmembrane region" description="Helical" evidence="8">
    <location>
        <begin position="50"/>
        <end position="69"/>
    </location>
</feature>
<accession>A0A2T3KIG7</accession>
<dbReference type="NCBIfam" id="NF008270">
    <property type="entry name" value="PRK11043.1"/>
    <property type="match status" value="1"/>
</dbReference>
<feature type="transmembrane region" description="Helical" evidence="8">
    <location>
        <begin position="106"/>
        <end position="127"/>
    </location>
</feature>
<dbReference type="SUPFAM" id="SSF103473">
    <property type="entry name" value="MFS general substrate transporter"/>
    <property type="match status" value="1"/>
</dbReference>
<evidence type="ECO:0000313" key="11">
    <source>
        <dbReference type="Proteomes" id="UP000241426"/>
    </source>
</evidence>
<dbReference type="InterPro" id="IPR036259">
    <property type="entry name" value="MFS_trans_sf"/>
</dbReference>
<evidence type="ECO:0000256" key="8">
    <source>
        <dbReference type="RuleBase" id="RU365088"/>
    </source>
</evidence>
<feature type="transmembrane region" description="Helical" evidence="8">
    <location>
        <begin position="371"/>
        <end position="394"/>
    </location>
</feature>
<evidence type="ECO:0000313" key="10">
    <source>
        <dbReference type="EMBL" id="PSU98981.1"/>
    </source>
</evidence>
<dbReference type="InterPro" id="IPR020846">
    <property type="entry name" value="MFS_dom"/>
</dbReference>
<evidence type="ECO:0000256" key="6">
    <source>
        <dbReference type="ARBA" id="ARBA00022989"/>
    </source>
</evidence>
<dbReference type="InterPro" id="IPR004812">
    <property type="entry name" value="Efflux_drug-R_Bcr/CmlA"/>
</dbReference>
<gene>
    <name evidence="10" type="ORF">C9J27_10800</name>
</gene>
<keyword evidence="5 8" id="KW-0812">Transmembrane</keyword>
<evidence type="ECO:0000256" key="4">
    <source>
        <dbReference type="ARBA" id="ARBA00022475"/>
    </source>
</evidence>
<dbReference type="FunFam" id="1.20.1720.10:FF:000005">
    <property type="entry name" value="Bcr/CflA family efflux transporter"/>
    <property type="match status" value="1"/>
</dbReference>
<dbReference type="PANTHER" id="PTHR23502:SF162">
    <property type="entry name" value="INNER MEMBRANE TRANSPORT PROTEIN YDHC"/>
    <property type="match status" value="1"/>
</dbReference>
<comment type="subcellular location">
    <subcellularLocation>
        <location evidence="8">Cell inner membrane</location>
        <topology evidence="8">Multi-pass membrane protein</topology>
    </subcellularLocation>
    <subcellularLocation>
        <location evidence="1">Cell membrane</location>
        <topology evidence="1">Multi-pass membrane protein</topology>
    </subcellularLocation>
</comment>